<feature type="chain" id="PRO_5047499236" description="Secreted protein" evidence="1">
    <location>
        <begin position="27"/>
        <end position="84"/>
    </location>
</feature>
<evidence type="ECO:0000256" key="1">
    <source>
        <dbReference type="SAM" id="SignalP"/>
    </source>
</evidence>
<keyword evidence="1" id="KW-0732">Signal</keyword>
<sequence>MASKLLKIAFGVAAIISTGTGTSAIAANEACPYDLRGSGLTAAEIQAICDEWARSIPGNGTSNGDGGQWSPGQNCWGVCSGQVK</sequence>
<dbReference type="Proteomes" id="UP001589858">
    <property type="component" value="Unassembled WGS sequence"/>
</dbReference>
<proteinExistence type="predicted"/>
<evidence type="ECO:0000313" key="3">
    <source>
        <dbReference type="Proteomes" id="UP001589858"/>
    </source>
</evidence>
<evidence type="ECO:0008006" key="4">
    <source>
        <dbReference type="Google" id="ProtNLM"/>
    </source>
</evidence>
<evidence type="ECO:0000313" key="2">
    <source>
        <dbReference type="EMBL" id="MFC0685089.1"/>
    </source>
</evidence>
<reference evidence="2 3" key="1">
    <citation type="submission" date="2024-09" db="EMBL/GenBank/DDBJ databases">
        <authorList>
            <person name="Sun Q."/>
            <person name="Mori K."/>
        </authorList>
    </citation>
    <scope>NUCLEOTIDE SEQUENCE [LARGE SCALE GENOMIC DNA]</scope>
    <source>
        <strain evidence="2 3">CICC 11035S</strain>
    </source>
</reference>
<gene>
    <name evidence="2" type="ORF">ACFFF8_10815</name>
</gene>
<protein>
    <recommendedName>
        <fullName evidence="4">Secreted protein</fullName>
    </recommendedName>
</protein>
<dbReference type="EMBL" id="JBHLTM010000038">
    <property type="protein sequence ID" value="MFC0685089.1"/>
    <property type="molecule type" value="Genomic_DNA"/>
</dbReference>
<accession>A0ABV6S8D6</accession>
<organism evidence="2 3">
    <name type="scientific">Novosphingobium clariflavum</name>
    <dbReference type="NCBI Taxonomy" id="2029884"/>
    <lineage>
        <taxon>Bacteria</taxon>
        <taxon>Pseudomonadati</taxon>
        <taxon>Pseudomonadota</taxon>
        <taxon>Alphaproteobacteria</taxon>
        <taxon>Sphingomonadales</taxon>
        <taxon>Sphingomonadaceae</taxon>
        <taxon>Novosphingobium</taxon>
    </lineage>
</organism>
<dbReference type="RefSeq" id="WP_267223378.1">
    <property type="nucleotide sequence ID" value="NZ_JAPCWC010000022.1"/>
</dbReference>
<feature type="signal peptide" evidence="1">
    <location>
        <begin position="1"/>
        <end position="26"/>
    </location>
</feature>
<keyword evidence="3" id="KW-1185">Reference proteome</keyword>
<name>A0ABV6S8D6_9SPHN</name>
<comment type="caution">
    <text evidence="2">The sequence shown here is derived from an EMBL/GenBank/DDBJ whole genome shotgun (WGS) entry which is preliminary data.</text>
</comment>